<dbReference type="Gene3D" id="2.60.120.380">
    <property type="match status" value="1"/>
</dbReference>
<proteinExistence type="predicted"/>
<name>A0ABP9ZXA1_9GAMM</name>
<sequence length="159" mass="17559">MKLLFAPLVVSLFLAGCDTYPDIADDSSNRPDPSEASNDTFFGAEDLNESNTAIGTLTGDDTVDHYKFNVGGNFNGPLIVQLNGVTGDADIELYDYNLNLVSWSRNPDGSEEEITVWHDAAFNSDSYDVGLYFIRVYSDHADLISDYTLQYDFDKGNAE</sequence>
<evidence type="ECO:0000313" key="2">
    <source>
        <dbReference type="Proteomes" id="UP001481413"/>
    </source>
</evidence>
<protein>
    <recommendedName>
        <fullName evidence="3">Peptidase C-terminal archaeal/bacterial domain-containing protein</fullName>
    </recommendedName>
</protein>
<comment type="caution">
    <text evidence="1">The sequence shown here is derived from an EMBL/GenBank/DDBJ whole genome shotgun (WGS) entry which is preliminary data.</text>
</comment>
<reference evidence="1 2" key="1">
    <citation type="submission" date="2024-04" db="EMBL/GenBank/DDBJ databases">
        <title>Draft genome sequence of Thalassolituus maritimus NBRC 116585.</title>
        <authorList>
            <person name="Miyakawa T."/>
            <person name="Kusuya Y."/>
            <person name="Miura T."/>
        </authorList>
    </citation>
    <scope>NUCLEOTIDE SEQUENCE [LARGE SCALE GENOMIC DNA]</scope>
    <source>
        <strain evidence="1 2">5NW40-0001</strain>
    </source>
</reference>
<dbReference type="Proteomes" id="UP001481413">
    <property type="component" value="Unassembled WGS sequence"/>
</dbReference>
<accession>A0ABP9ZXA1</accession>
<dbReference type="PROSITE" id="PS51257">
    <property type="entry name" value="PROKAR_LIPOPROTEIN"/>
    <property type="match status" value="1"/>
</dbReference>
<gene>
    <name evidence="1" type="ORF">NBRC116585_08900</name>
</gene>
<evidence type="ECO:0000313" key="1">
    <source>
        <dbReference type="EMBL" id="GAA6144773.1"/>
    </source>
</evidence>
<keyword evidence="2" id="KW-1185">Reference proteome</keyword>
<dbReference type="EMBL" id="BAABWH010000002">
    <property type="protein sequence ID" value="GAA6144773.1"/>
    <property type="molecule type" value="Genomic_DNA"/>
</dbReference>
<evidence type="ECO:0008006" key="3">
    <source>
        <dbReference type="Google" id="ProtNLM"/>
    </source>
</evidence>
<dbReference type="RefSeq" id="WP_353293715.1">
    <property type="nucleotide sequence ID" value="NZ_BAABWH010000002.1"/>
</dbReference>
<organism evidence="1 2">
    <name type="scientific">Thalassolituus maritimus</name>
    <dbReference type="NCBI Taxonomy" id="484498"/>
    <lineage>
        <taxon>Bacteria</taxon>
        <taxon>Pseudomonadati</taxon>
        <taxon>Pseudomonadota</taxon>
        <taxon>Gammaproteobacteria</taxon>
        <taxon>Oceanospirillales</taxon>
        <taxon>Oceanospirillaceae</taxon>
        <taxon>Thalassolituus</taxon>
    </lineage>
</organism>